<name>A0A2M4D199_ANODA</name>
<keyword evidence="1" id="KW-0732">Signal</keyword>
<accession>A0A2M4D199</accession>
<reference evidence="2" key="1">
    <citation type="submission" date="2018-01" db="EMBL/GenBank/DDBJ databases">
        <title>An insight into the sialome of Amazonian anophelines.</title>
        <authorList>
            <person name="Ribeiro J.M."/>
            <person name="Scarpassa V."/>
            <person name="Calvo E."/>
        </authorList>
    </citation>
    <scope>NUCLEOTIDE SEQUENCE</scope>
</reference>
<feature type="chain" id="PRO_5014753331" evidence="1">
    <location>
        <begin position="24"/>
        <end position="126"/>
    </location>
</feature>
<evidence type="ECO:0000256" key="1">
    <source>
        <dbReference type="SAM" id="SignalP"/>
    </source>
</evidence>
<protein>
    <submittedName>
        <fullName evidence="2">Putative secreted protein</fullName>
    </submittedName>
</protein>
<feature type="signal peptide" evidence="1">
    <location>
        <begin position="1"/>
        <end position="23"/>
    </location>
</feature>
<organism evidence="2">
    <name type="scientific">Anopheles darlingi</name>
    <name type="common">Mosquito</name>
    <dbReference type="NCBI Taxonomy" id="43151"/>
    <lineage>
        <taxon>Eukaryota</taxon>
        <taxon>Metazoa</taxon>
        <taxon>Ecdysozoa</taxon>
        <taxon>Arthropoda</taxon>
        <taxon>Hexapoda</taxon>
        <taxon>Insecta</taxon>
        <taxon>Pterygota</taxon>
        <taxon>Neoptera</taxon>
        <taxon>Endopterygota</taxon>
        <taxon>Diptera</taxon>
        <taxon>Nematocera</taxon>
        <taxon>Culicoidea</taxon>
        <taxon>Culicidae</taxon>
        <taxon>Anophelinae</taxon>
        <taxon>Anopheles</taxon>
    </lineage>
</organism>
<evidence type="ECO:0000313" key="2">
    <source>
        <dbReference type="EMBL" id="MBW71364.1"/>
    </source>
</evidence>
<dbReference type="EMBL" id="GGFL01007186">
    <property type="protein sequence ID" value="MBW71364.1"/>
    <property type="molecule type" value="Transcribed_RNA"/>
</dbReference>
<proteinExistence type="predicted"/>
<sequence>MLLTRNWPALLRLRFLLLFPLFGFETHTNTRTYTISLLLLAVVKSARSNATPLAWHSQHYCQSATTRGQKKNGTTEHTERRCGPGVFAEPATKNAIFQLNAMNTGFWLLLVAAISRQSNALMRAMH</sequence>
<dbReference type="AlphaFoldDB" id="A0A2M4D199"/>